<comment type="caution">
    <text evidence="3">The sequence shown here is derived from an EMBL/GenBank/DDBJ whole genome shotgun (WGS) entry which is preliminary data.</text>
</comment>
<feature type="signal peptide" evidence="2">
    <location>
        <begin position="1"/>
        <end position="17"/>
    </location>
</feature>
<feature type="chain" id="PRO_5044849552" evidence="2">
    <location>
        <begin position="18"/>
        <end position="96"/>
    </location>
</feature>
<dbReference type="Pfam" id="PF02704">
    <property type="entry name" value="GASA"/>
    <property type="match status" value="1"/>
</dbReference>
<gene>
    <name evidence="3" type="ORF">CASFOL_018121</name>
</gene>
<evidence type="ECO:0000256" key="1">
    <source>
        <dbReference type="ARBA" id="ARBA00010582"/>
    </source>
</evidence>
<accession>A0ABD3D5Y3</accession>
<keyword evidence="4" id="KW-1185">Reference proteome</keyword>
<dbReference type="AlphaFoldDB" id="A0ABD3D5Y3"/>
<organism evidence="3 4">
    <name type="scientific">Castilleja foliolosa</name>
    <dbReference type="NCBI Taxonomy" id="1961234"/>
    <lineage>
        <taxon>Eukaryota</taxon>
        <taxon>Viridiplantae</taxon>
        <taxon>Streptophyta</taxon>
        <taxon>Embryophyta</taxon>
        <taxon>Tracheophyta</taxon>
        <taxon>Spermatophyta</taxon>
        <taxon>Magnoliopsida</taxon>
        <taxon>eudicotyledons</taxon>
        <taxon>Gunneridae</taxon>
        <taxon>Pentapetalae</taxon>
        <taxon>asterids</taxon>
        <taxon>lamiids</taxon>
        <taxon>Lamiales</taxon>
        <taxon>Orobanchaceae</taxon>
        <taxon>Pedicularideae</taxon>
        <taxon>Castillejinae</taxon>
        <taxon>Castilleja</taxon>
    </lineage>
</organism>
<proteinExistence type="inferred from homology"/>
<comment type="similarity">
    <text evidence="1">Belongs to the GASA family.</text>
</comment>
<dbReference type="Proteomes" id="UP001632038">
    <property type="component" value="Unassembled WGS sequence"/>
</dbReference>
<dbReference type="PANTHER" id="PTHR23201">
    <property type="entry name" value="EXTENSIN, PROLINE-RICH PROTEIN"/>
    <property type="match status" value="1"/>
</dbReference>
<reference evidence="4" key="1">
    <citation type="journal article" date="2024" name="IScience">
        <title>Strigolactones Initiate the Formation of Haustorium-like Structures in Castilleja.</title>
        <authorList>
            <person name="Buerger M."/>
            <person name="Peterson D."/>
            <person name="Chory J."/>
        </authorList>
    </citation>
    <scope>NUCLEOTIDE SEQUENCE [LARGE SCALE GENOMIC DNA]</scope>
</reference>
<dbReference type="EMBL" id="JAVIJP010000023">
    <property type="protein sequence ID" value="KAL3637673.1"/>
    <property type="molecule type" value="Genomic_DNA"/>
</dbReference>
<evidence type="ECO:0000313" key="3">
    <source>
        <dbReference type="EMBL" id="KAL3637673.1"/>
    </source>
</evidence>
<keyword evidence="2" id="KW-0732">Signal</keyword>
<evidence type="ECO:0000256" key="2">
    <source>
        <dbReference type="SAM" id="SignalP"/>
    </source>
</evidence>
<dbReference type="InterPro" id="IPR003854">
    <property type="entry name" value="GASA"/>
</dbReference>
<sequence length="96" mass="10446">MKLLFLIMLVSVSLLWGSSYLAEATAFAPAPAPSAVDCNELCGLRCAKAGNEKRCLKYCKICCSKCQCVPSGTYGHRSECPCYRDMLNSKGKLKCP</sequence>
<name>A0ABD3D5Y3_9LAMI</name>
<evidence type="ECO:0000313" key="4">
    <source>
        <dbReference type="Proteomes" id="UP001632038"/>
    </source>
</evidence>
<protein>
    <submittedName>
        <fullName evidence="3">Uncharacterized protein</fullName>
    </submittedName>
</protein>